<dbReference type="CDD" id="cd00885">
    <property type="entry name" value="cinA"/>
    <property type="match status" value="1"/>
</dbReference>
<dbReference type="PIRSF" id="PIRSF006728">
    <property type="entry name" value="CinA"/>
    <property type="match status" value="1"/>
</dbReference>
<dbReference type="PANTHER" id="PTHR13939:SF0">
    <property type="entry name" value="NMN AMIDOHYDROLASE-LIKE PROTEIN YFAY"/>
    <property type="match status" value="1"/>
</dbReference>
<dbReference type="NCBIfam" id="TIGR00177">
    <property type="entry name" value="molyb_syn"/>
    <property type="match status" value="1"/>
</dbReference>
<evidence type="ECO:0000313" key="4">
    <source>
        <dbReference type="Proteomes" id="UP000215509"/>
    </source>
</evidence>
<evidence type="ECO:0000256" key="1">
    <source>
        <dbReference type="HAMAP-Rule" id="MF_00226"/>
    </source>
</evidence>
<dbReference type="InterPro" id="IPR036653">
    <property type="entry name" value="CinA-like_C"/>
</dbReference>
<evidence type="ECO:0000313" key="3">
    <source>
        <dbReference type="EMBL" id="OXM84742.1"/>
    </source>
</evidence>
<keyword evidence="4" id="KW-1185">Reference proteome</keyword>
<dbReference type="InterPro" id="IPR001453">
    <property type="entry name" value="MoaB/Mog_dom"/>
</dbReference>
<dbReference type="Pfam" id="PF00994">
    <property type="entry name" value="MoCF_biosynth"/>
    <property type="match status" value="1"/>
</dbReference>
<comment type="similarity">
    <text evidence="1">Belongs to the CinA family.</text>
</comment>
<dbReference type="HAMAP" id="MF_00226_B">
    <property type="entry name" value="CinA_B"/>
    <property type="match status" value="1"/>
</dbReference>
<dbReference type="OrthoDB" id="9801454at2"/>
<dbReference type="InterPro" id="IPR008136">
    <property type="entry name" value="CinA_C"/>
</dbReference>
<name>A0A229UMZ0_9BACL</name>
<organism evidence="3 4">
    <name type="scientific">Paenibacillus rigui</name>
    <dbReference type="NCBI Taxonomy" id="554312"/>
    <lineage>
        <taxon>Bacteria</taxon>
        <taxon>Bacillati</taxon>
        <taxon>Bacillota</taxon>
        <taxon>Bacilli</taxon>
        <taxon>Bacillales</taxon>
        <taxon>Paenibacillaceae</taxon>
        <taxon>Paenibacillus</taxon>
    </lineage>
</organism>
<dbReference type="SUPFAM" id="SSF142433">
    <property type="entry name" value="CinA-like"/>
    <property type="match status" value="1"/>
</dbReference>
<dbReference type="EMBL" id="NMQW01000027">
    <property type="protein sequence ID" value="OXM84742.1"/>
    <property type="molecule type" value="Genomic_DNA"/>
</dbReference>
<dbReference type="Proteomes" id="UP000215509">
    <property type="component" value="Unassembled WGS sequence"/>
</dbReference>
<dbReference type="InterPro" id="IPR050101">
    <property type="entry name" value="CinA"/>
</dbReference>
<dbReference type="InterPro" id="IPR036425">
    <property type="entry name" value="MoaB/Mog-like_dom_sf"/>
</dbReference>
<sequence length="415" mass="44899">MKAEIIAVGTELLLGQIVNTNAQFIARACADLGVSVYFQTVVGDNTARLKEALTLAKSRADLIICTGGLGPTQDDLTKDALSELLGQQLIVHQPSLDYIETFFRSRGVPMVESNVRQALMLEHSDPLKNDNGMAVGVALTQEKTHYILLPGPPKEMKPMFEHYAAPWIASKLEGVAPLFSRMLKFAGIGESALEHELLDLIKAQTDPTIAPYAKEGEVAIRITTRAASQAEADRKLEPMEQEIRRRLSQHIYASDDVTLEYEIVRSMRGRGLTLAAAESCTGGRLSDMLTAIPGSSAVFEGSIVCYTNAWKHKLLGVPMSVLEGPEAPGAVSDETARLLAENLLKQSTADFALSITGVAGPDESEGKPVGLVYVAVATKNGTTVSKKLQLAGNRESIKLRAAKSALYQLWQLLRN</sequence>
<dbReference type="SMART" id="SM00852">
    <property type="entry name" value="MoCF_biosynth"/>
    <property type="match status" value="1"/>
</dbReference>
<comment type="caution">
    <text evidence="3">The sequence shown here is derived from an EMBL/GenBank/DDBJ whole genome shotgun (WGS) entry which is preliminary data.</text>
</comment>
<dbReference type="NCBIfam" id="TIGR00199">
    <property type="entry name" value="PncC_domain"/>
    <property type="match status" value="1"/>
</dbReference>
<protein>
    <recommendedName>
        <fullName evidence="1">Putative competence-damage inducible protein</fullName>
    </recommendedName>
</protein>
<dbReference type="Pfam" id="PF18146">
    <property type="entry name" value="CinA_KH"/>
    <property type="match status" value="1"/>
</dbReference>
<dbReference type="Gene3D" id="3.90.950.20">
    <property type="entry name" value="CinA-like"/>
    <property type="match status" value="1"/>
</dbReference>
<dbReference type="InterPro" id="IPR041424">
    <property type="entry name" value="CinA_KH"/>
</dbReference>
<dbReference type="Pfam" id="PF02464">
    <property type="entry name" value="CinA"/>
    <property type="match status" value="1"/>
</dbReference>
<proteinExistence type="inferred from homology"/>
<evidence type="ECO:0000259" key="2">
    <source>
        <dbReference type="SMART" id="SM00852"/>
    </source>
</evidence>
<dbReference type="Gene3D" id="3.40.980.10">
    <property type="entry name" value="MoaB/Mog-like domain"/>
    <property type="match status" value="1"/>
</dbReference>
<dbReference type="InterPro" id="IPR008135">
    <property type="entry name" value="Competence-induced_CinA"/>
</dbReference>
<dbReference type="RefSeq" id="WP_094016596.1">
    <property type="nucleotide sequence ID" value="NZ_NMQW01000027.1"/>
</dbReference>
<feature type="domain" description="MoaB/Mog" evidence="2">
    <location>
        <begin position="4"/>
        <end position="171"/>
    </location>
</feature>
<dbReference type="NCBIfam" id="TIGR00200">
    <property type="entry name" value="cinA_nterm"/>
    <property type="match status" value="1"/>
</dbReference>
<accession>A0A229UMZ0</accession>
<reference evidence="3 4" key="1">
    <citation type="submission" date="2017-07" db="EMBL/GenBank/DDBJ databases">
        <title>Genome sequencing and assembly of Paenibacillus rigui.</title>
        <authorList>
            <person name="Mayilraj S."/>
        </authorList>
    </citation>
    <scope>NUCLEOTIDE SEQUENCE [LARGE SCALE GENOMIC DNA]</scope>
    <source>
        <strain evidence="3 4">JCM 16352</strain>
    </source>
</reference>
<dbReference type="SUPFAM" id="SSF53218">
    <property type="entry name" value="Molybdenum cofactor biosynthesis proteins"/>
    <property type="match status" value="1"/>
</dbReference>
<dbReference type="NCBIfam" id="NF001813">
    <property type="entry name" value="PRK00549.1"/>
    <property type="match status" value="1"/>
</dbReference>
<dbReference type="PANTHER" id="PTHR13939">
    <property type="entry name" value="NICOTINAMIDE-NUCLEOTIDE AMIDOHYDROLASE PNCC"/>
    <property type="match status" value="1"/>
</dbReference>
<gene>
    <name evidence="1" type="primary">cinA</name>
    <name evidence="3" type="ORF">CF651_19755</name>
</gene>
<dbReference type="Gene3D" id="3.30.70.2860">
    <property type="match status" value="1"/>
</dbReference>
<dbReference type="AlphaFoldDB" id="A0A229UMZ0"/>